<gene>
    <name evidence="1" type="ORF">I7I52_08459</name>
</gene>
<accession>A0A8H7YGS8</accession>
<organism evidence="1 2">
    <name type="scientific">Ajellomyces capsulatus</name>
    <name type="common">Darling's disease fungus</name>
    <name type="synonym">Histoplasma capsulatum</name>
    <dbReference type="NCBI Taxonomy" id="5037"/>
    <lineage>
        <taxon>Eukaryota</taxon>
        <taxon>Fungi</taxon>
        <taxon>Dikarya</taxon>
        <taxon>Ascomycota</taxon>
        <taxon>Pezizomycotina</taxon>
        <taxon>Eurotiomycetes</taxon>
        <taxon>Eurotiomycetidae</taxon>
        <taxon>Onygenales</taxon>
        <taxon>Ajellomycetaceae</taxon>
        <taxon>Histoplasma</taxon>
    </lineage>
</organism>
<dbReference type="VEuPathDB" id="FungiDB:I7I52_08459"/>
<reference evidence="1 2" key="1">
    <citation type="submission" date="2021-01" db="EMBL/GenBank/DDBJ databases">
        <title>Chromosome-level genome assembly of a human fungal pathogen reveals clustering of transcriptionally co-regulated genes.</title>
        <authorList>
            <person name="Voorhies M."/>
            <person name="Cohen S."/>
            <person name="Shea T.P."/>
            <person name="Petrus S."/>
            <person name="Munoz J.F."/>
            <person name="Poplawski S."/>
            <person name="Goldman W.E."/>
            <person name="Michael T."/>
            <person name="Cuomo C.A."/>
            <person name="Sil A."/>
            <person name="Beyhan S."/>
        </authorList>
    </citation>
    <scope>NUCLEOTIDE SEQUENCE [LARGE SCALE GENOMIC DNA]</scope>
    <source>
        <strain evidence="1 2">G184AR</strain>
    </source>
</reference>
<name>A0A8H7YGS8_AJECA</name>
<evidence type="ECO:0000313" key="1">
    <source>
        <dbReference type="EMBL" id="KAG5291202.1"/>
    </source>
</evidence>
<comment type="caution">
    <text evidence="1">The sequence shown here is derived from an EMBL/GenBank/DDBJ whole genome shotgun (WGS) entry which is preliminary data.</text>
</comment>
<sequence>MCVLAPLAFKFFSAARTDNMAVALEFMGEQFPLIFEVQVATRTVFMVNELDFVFSKFLLSSEGTVAIVKGADDSRTDFFGVHVGGFCR</sequence>
<dbReference type="EMBL" id="JAEVHI010000005">
    <property type="protein sequence ID" value="KAG5291202.1"/>
    <property type="molecule type" value="Genomic_DNA"/>
</dbReference>
<dbReference type="Proteomes" id="UP000670092">
    <property type="component" value="Unassembled WGS sequence"/>
</dbReference>
<protein>
    <submittedName>
        <fullName evidence="1">Uncharacterized protein</fullName>
    </submittedName>
</protein>
<proteinExistence type="predicted"/>
<dbReference type="AlphaFoldDB" id="A0A8H7YGS8"/>
<evidence type="ECO:0000313" key="2">
    <source>
        <dbReference type="Proteomes" id="UP000670092"/>
    </source>
</evidence>